<protein>
    <submittedName>
        <fullName evidence="1">CoA transferase</fullName>
    </submittedName>
</protein>
<dbReference type="SUPFAM" id="SSF89796">
    <property type="entry name" value="CoA-transferase family III (CaiB/BaiF)"/>
    <property type="match status" value="1"/>
</dbReference>
<sequence>LAGDPLPRFLTGGLACYRVYETADGRHLTVGALEPKFFARLCELIERPELGERQFAADGQEALAAELAAVFAARPLAEWL</sequence>
<dbReference type="InterPro" id="IPR023606">
    <property type="entry name" value="CoA-Trfase_III_dom_1_sf"/>
</dbReference>
<comment type="caution">
    <text evidence="1">The sequence shown here is derived from an EMBL/GenBank/DDBJ whole genome shotgun (WGS) entry which is preliminary data.</text>
</comment>
<dbReference type="AlphaFoldDB" id="A0AAW5MUJ5"/>
<dbReference type="GO" id="GO:0016740">
    <property type="term" value="F:transferase activity"/>
    <property type="evidence" value="ECO:0007669"/>
    <property type="project" value="UniProtKB-KW"/>
</dbReference>
<organism evidence="1 2">
    <name type="scientific">Escherichia marmotae</name>
    <dbReference type="NCBI Taxonomy" id="1499973"/>
    <lineage>
        <taxon>Bacteria</taxon>
        <taxon>Pseudomonadati</taxon>
        <taxon>Pseudomonadota</taxon>
        <taxon>Gammaproteobacteria</taxon>
        <taxon>Enterobacterales</taxon>
        <taxon>Enterobacteriaceae</taxon>
        <taxon>Escherichia</taxon>
    </lineage>
</organism>
<evidence type="ECO:0000313" key="2">
    <source>
        <dbReference type="Proteomes" id="UP001206878"/>
    </source>
</evidence>
<dbReference type="Pfam" id="PF02515">
    <property type="entry name" value="CoA_transf_3"/>
    <property type="match status" value="1"/>
</dbReference>
<keyword evidence="1" id="KW-0808">Transferase</keyword>
<dbReference type="InterPro" id="IPR044855">
    <property type="entry name" value="CoA-Trfase_III_dom3_sf"/>
</dbReference>
<feature type="non-terminal residue" evidence="1">
    <location>
        <position position="1"/>
    </location>
</feature>
<dbReference type="Gene3D" id="3.30.1540.10">
    <property type="entry name" value="formyl-coa transferase, domain 3"/>
    <property type="match status" value="1"/>
</dbReference>
<dbReference type="InterPro" id="IPR003673">
    <property type="entry name" value="CoA-Trfase_fam_III"/>
</dbReference>
<gene>
    <name evidence="1" type="ORF">NVV43_29910</name>
</gene>
<proteinExistence type="predicted"/>
<accession>A0AAW5MUJ5</accession>
<dbReference type="Proteomes" id="UP001206878">
    <property type="component" value="Unassembled WGS sequence"/>
</dbReference>
<name>A0AAW5MUJ5_9ESCH</name>
<evidence type="ECO:0000313" key="1">
    <source>
        <dbReference type="EMBL" id="MCR6679646.1"/>
    </source>
</evidence>
<reference evidence="1" key="1">
    <citation type="submission" date="2022-07" db="EMBL/GenBank/DDBJ databases">
        <title>Diversity of ethanolamine utilization by human commensal Escherichia coli.</title>
        <authorList>
            <person name="Jubelin G."/>
        </authorList>
    </citation>
    <scope>NUCLEOTIDE SEQUENCE</scope>
    <source>
        <strain evidence="1">S1</strain>
    </source>
</reference>
<dbReference type="EMBL" id="JANPXH010001558">
    <property type="protein sequence ID" value="MCR6679646.1"/>
    <property type="molecule type" value="Genomic_DNA"/>
</dbReference>
<feature type="non-terminal residue" evidence="1">
    <location>
        <position position="80"/>
    </location>
</feature>